<dbReference type="PANTHER" id="PTHR46373:SF20">
    <property type="entry name" value="PROTEIN RKD1"/>
    <property type="match status" value="1"/>
</dbReference>
<keyword evidence="3" id="KW-0175">Coiled coil</keyword>
<feature type="domain" description="RWP-RK" evidence="8">
    <location>
        <begin position="92"/>
        <end position="180"/>
    </location>
</feature>
<sequence length="284" mass="32299">MGKISGFSANLDFHHHLPIQETAFDDVDPLMEMFLHDDPLYSNLDLQPNQTLIPENFFCGFGSALAGFETGNSQLLLENTNEQITAEEPVEEKRVIKRHREVKTNTSNCKILSRETISQYFYMPITQAARELNVGLTLLKKRCRELGIRRWPHRKLMSLQTLIRNVQELGNEEGEGKLRDAIQILEQERKLMEEIPDLQLEDKTKRLRQACFKVNYKKRKVMAGMSSMSESKSAGSSGNNPAASFDMSNAIDCSGSRDEDDDDDDGEMKSLLPYCFSSCSDTIF</sequence>
<evidence type="ECO:0000256" key="2">
    <source>
        <dbReference type="ARBA" id="ARBA00023015"/>
    </source>
</evidence>
<keyword evidence="10" id="KW-1185">Reference proteome</keyword>
<evidence type="ECO:0000256" key="3">
    <source>
        <dbReference type="ARBA" id="ARBA00023054"/>
    </source>
</evidence>
<evidence type="ECO:0000256" key="7">
    <source>
        <dbReference type="SAM" id="MobiDB-lite"/>
    </source>
</evidence>
<comment type="function">
    <text evidence="1">Putative transcription factor.</text>
</comment>
<evidence type="ECO:0000256" key="5">
    <source>
        <dbReference type="ARBA" id="ARBA00023163"/>
    </source>
</evidence>
<protein>
    <submittedName>
        <fullName evidence="9">Protein RKD1</fullName>
    </submittedName>
</protein>
<comment type="caution">
    <text evidence="9">The sequence shown here is derived from an EMBL/GenBank/DDBJ whole genome shotgun (WGS) entry which is preliminary data.</text>
</comment>
<dbReference type="Proteomes" id="UP001604336">
    <property type="component" value="Unassembled WGS sequence"/>
</dbReference>
<dbReference type="Pfam" id="PF02042">
    <property type="entry name" value="RWP-RK"/>
    <property type="match status" value="1"/>
</dbReference>
<accession>A0ABD1RWZ8</accession>
<keyword evidence="6" id="KW-0539">Nucleus</keyword>
<reference evidence="10" key="1">
    <citation type="submission" date="2024-07" db="EMBL/GenBank/DDBJ databases">
        <title>Two chromosome-level genome assemblies of Korean endemic species Abeliophyllum distichum and Forsythia ovata (Oleaceae).</title>
        <authorList>
            <person name="Jang H."/>
        </authorList>
    </citation>
    <scope>NUCLEOTIDE SEQUENCE [LARGE SCALE GENOMIC DNA]</scope>
</reference>
<proteinExistence type="predicted"/>
<dbReference type="PANTHER" id="PTHR46373">
    <property type="entry name" value="PROTEIN RKD4"/>
    <property type="match status" value="1"/>
</dbReference>
<evidence type="ECO:0000259" key="8">
    <source>
        <dbReference type="PROSITE" id="PS51519"/>
    </source>
</evidence>
<dbReference type="InterPro" id="IPR044607">
    <property type="entry name" value="RKD-like"/>
</dbReference>
<name>A0ABD1RWZ8_9LAMI</name>
<feature type="region of interest" description="Disordered" evidence="7">
    <location>
        <begin position="227"/>
        <end position="267"/>
    </location>
</feature>
<dbReference type="AlphaFoldDB" id="A0ABD1RWZ8"/>
<keyword evidence="2" id="KW-0805">Transcription regulation</keyword>
<dbReference type="InterPro" id="IPR003035">
    <property type="entry name" value="RWP-RK_dom"/>
</dbReference>
<dbReference type="GO" id="GO:0003677">
    <property type="term" value="F:DNA binding"/>
    <property type="evidence" value="ECO:0007669"/>
    <property type="project" value="UniProtKB-KW"/>
</dbReference>
<evidence type="ECO:0000256" key="4">
    <source>
        <dbReference type="ARBA" id="ARBA00023125"/>
    </source>
</evidence>
<feature type="compositionally biased region" description="Low complexity" evidence="7">
    <location>
        <begin position="227"/>
        <end position="244"/>
    </location>
</feature>
<evidence type="ECO:0000313" key="9">
    <source>
        <dbReference type="EMBL" id="KAL2492965.1"/>
    </source>
</evidence>
<gene>
    <name evidence="9" type="ORF">Adt_28593</name>
</gene>
<organism evidence="9 10">
    <name type="scientific">Abeliophyllum distichum</name>
    <dbReference type="NCBI Taxonomy" id="126358"/>
    <lineage>
        <taxon>Eukaryota</taxon>
        <taxon>Viridiplantae</taxon>
        <taxon>Streptophyta</taxon>
        <taxon>Embryophyta</taxon>
        <taxon>Tracheophyta</taxon>
        <taxon>Spermatophyta</taxon>
        <taxon>Magnoliopsida</taxon>
        <taxon>eudicotyledons</taxon>
        <taxon>Gunneridae</taxon>
        <taxon>Pentapetalae</taxon>
        <taxon>asterids</taxon>
        <taxon>lamiids</taxon>
        <taxon>Lamiales</taxon>
        <taxon>Oleaceae</taxon>
        <taxon>Forsythieae</taxon>
        <taxon>Abeliophyllum</taxon>
    </lineage>
</organism>
<dbReference type="EMBL" id="JBFOLK010000008">
    <property type="protein sequence ID" value="KAL2492965.1"/>
    <property type="molecule type" value="Genomic_DNA"/>
</dbReference>
<keyword evidence="5" id="KW-0804">Transcription</keyword>
<evidence type="ECO:0000256" key="6">
    <source>
        <dbReference type="ARBA" id="ARBA00023242"/>
    </source>
</evidence>
<evidence type="ECO:0000256" key="1">
    <source>
        <dbReference type="ARBA" id="ARBA00004049"/>
    </source>
</evidence>
<evidence type="ECO:0000313" key="10">
    <source>
        <dbReference type="Proteomes" id="UP001604336"/>
    </source>
</evidence>
<keyword evidence="4" id="KW-0238">DNA-binding</keyword>
<dbReference type="PROSITE" id="PS51519">
    <property type="entry name" value="RWP_RK"/>
    <property type="match status" value="1"/>
</dbReference>